<keyword evidence="3" id="KW-1185">Reference proteome</keyword>
<evidence type="ECO:0000313" key="3">
    <source>
        <dbReference type="Proteomes" id="UP000215027"/>
    </source>
</evidence>
<organism evidence="2 3">
    <name type="scientific">Candidatus Promineifilum breve</name>
    <dbReference type="NCBI Taxonomy" id="1806508"/>
    <lineage>
        <taxon>Bacteria</taxon>
        <taxon>Bacillati</taxon>
        <taxon>Chloroflexota</taxon>
        <taxon>Ardenticatenia</taxon>
        <taxon>Candidatus Promineifilales</taxon>
        <taxon>Candidatus Promineifilaceae</taxon>
        <taxon>Candidatus Promineifilum</taxon>
    </lineage>
</organism>
<accession>A0A160T6U7</accession>
<protein>
    <submittedName>
        <fullName evidence="2">Uncharacterized protein</fullName>
    </submittedName>
</protein>
<keyword evidence="1" id="KW-0812">Transmembrane</keyword>
<dbReference type="OrthoDB" id="9875330at2"/>
<dbReference type="EMBL" id="LN890656">
    <property type="protein sequence ID" value="CUS06116.1"/>
    <property type="molecule type" value="Genomic_DNA"/>
</dbReference>
<dbReference type="AlphaFoldDB" id="A0A160T6U7"/>
<dbReference type="Proteomes" id="UP000215027">
    <property type="component" value="Chromosome II"/>
</dbReference>
<dbReference type="RefSeq" id="WP_095045434.1">
    <property type="nucleotide sequence ID" value="NZ_LN890656.1"/>
</dbReference>
<proteinExistence type="predicted"/>
<keyword evidence="1" id="KW-1133">Transmembrane helix</keyword>
<sequence>MIDPPLAGPPAQPVDPQSIATDFDWLVYADATFAGLAILIPFPFVDSLLEEYFRRRMARDIARRRGRTLSPAVQRAINRRRGEGCLAGCAMLPLQLIVYVLRNLYRTVVYVLSVYDASEKLSHYWHRAFLLNYMVGRGHLDDTARASLAAAALERTLATTQTSPVLNLAGEVIETARHQVRGLLRAIYRFVRRREETAAMKQTRTTVAERWAEFRDYLIELAGRYEATYAQVAREREAAAAAAAAGATTP</sequence>
<keyword evidence="1" id="KW-0472">Membrane</keyword>
<dbReference type="KEGG" id="pbf:CFX0092_B0582"/>
<evidence type="ECO:0000313" key="2">
    <source>
        <dbReference type="EMBL" id="CUS06116.1"/>
    </source>
</evidence>
<gene>
    <name evidence="2" type="ORF">CFX0092_B0582</name>
</gene>
<name>A0A160T6U7_9CHLR</name>
<reference evidence="2" key="1">
    <citation type="submission" date="2016-01" db="EMBL/GenBank/DDBJ databases">
        <authorList>
            <person name="Mcilroy J.S."/>
            <person name="Karst M S."/>
            <person name="Albertsen M."/>
        </authorList>
    </citation>
    <scope>NUCLEOTIDE SEQUENCE</scope>
    <source>
        <strain evidence="2">Cfx-K</strain>
    </source>
</reference>
<evidence type="ECO:0000256" key="1">
    <source>
        <dbReference type="SAM" id="Phobius"/>
    </source>
</evidence>
<feature type="transmembrane region" description="Helical" evidence="1">
    <location>
        <begin position="25"/>
        <end position="49"/>
    </location>
</feature>
<feature type="transmembrane region" description="Helical" evidence="1">
    <location>
        <begin position="84"/>
        <end position="101"/>
    </location>
</feature>